<reference evidence="3" key="1">
    <citation type="submission" date="2022-10" db="EMBL/GenBank/DDBJ databases">
        <title>Tapping the CABI collections for fungal endophytes: first genome assemblies for Collariella, Neodidymelliopsis, Ascochyta clinopodiicola, Didymella pomorum, Didymosphaeria variabile, Neocosmospora piperis and Neocucurbitaria cava.</title>
        <authorList>
            <person name="Hill R."/>
        </authorList>
    </citation>
    <scope>NUCLEOTIDE SEQUENCE</scope>
    <source>
        <strain evidence="3">IMI 355091</strain>
    </source>
</reference>
<dbReference type="InterPro" id="IPR057678">
    <property type="entry name" value="DUF7918"/>
</dbReference>
<feature type="region of interest" description="Disordered" evidence="1">
    <location>
        <begin position="422"/>
        <end position="441"/>
    </location>
</feature>
<dbReference type="Proteomes" id="UP001140510">
    <property type="component" value="Unassembled WGS sequence"/>
</dbReference>
<proteinExistence type="predicted"/>
<evidence type="ECO:0000313" key="4">
    <source>
        <dbReference type="Proteomes" id="UP001140510"/>
    </source>
</evidence>
<feature type="region of interest" description="Disordered" evidence="1">
    <location>
        <begin position="223"/>
        <end position="260"/>
    </location>
</feature>
<protein>
    <recommendedName>
        <fullName evidence="2">DUF7918 domain-containing protein</fullName>
    </recommendedName>
</protein>
<dbReference type="AlphaFoldDB" id="A0A9W8Z6G6"/>
<comment type="caution">
    <text evidence="3">The sequence shown here is derived from an EMBL/GenBank/DDBJ whole genome shotgun (WGS) entry which is preliminary data.</text>
</comment>
<evidence type="ECO:0000256" key="1">
    <source>
        <dbReference type="SAM" id="MobiDB-lite"/>
    </source>
</evidence>
<accession>A0A9W8Z6G6</accession>
<gene>
    <name evidence="3" type="ORF">N0V91_008930</name>
</gene>
<organism evidence="3 4">
    <name type="scientific">Didymella pomorum</name>
    <dbReference type="NCBI Taxonomy" id="749634"/>
    <lineage>
        <taxon>Eukaryota</taxon>
        <taxon>Fungi</taxon>
        <taxon>Dikarya</taxon>
        <taxon>Ascomycota</taxon>
        <taxon>Pezizomycotina</taxon>
        <taxon>Dothideomycetes</taxon>
        <taxon>Pleosporomycetidae</taxon>
        <taxon>Pleosporales</taxon>
        <taxon>Pleosporineae</taxon>
        <taxon>Didymellaceae</taxon>
        <taxon>Didymella</taxon>
    </lineage>
</organism>
<dbReference type="EMBL" id="JAPEVA010000094">
    <property type="protein sequence ID" value="KAJ4400139.1"/>
    <property type="molecule type" value="Genomic_DNA"/>
</dbReference>
<keyword evidence="4" id="KW-1185">Reference proteome</keyword>
<evidence type="ECO:0000259" key="2">
    <source>
        <dbReference type="Pfam" id="PF25534"/>
    </source>
</evidence>
<sequence>MPTYRSINIALHSQFGIETIPEYHSPLSPFPSHPALSPIVDDTTATCSVYVPALPGSQFWISYSVSPPVPEGHYFLFKLYIDGENVVSWSTGKGDAWMGKTMFALFKAGNGKTVEKRVMCFSPPDREGRVKEGEVEIRVLRASGRKRVEREMGCAKGGSGINLVNAGRAGPEQHKRFYKFALIDPVDEPFAKVRYHYRSWDQLRELGLLDKYYAESEVNDMSIIEPNSGSPNGDGSTDSARPGSNISNEQGNVLNGDGDGISVHDWVGEASTQQLQDVNTCISASAEGSIDSDTKTLHRESVSSGTYIPRGAPSEVLTGSPQSLRRRCRLDTYRLSMPHSIKFDAPEPATRPFPLPQKSDLDSPTVYRPHPAYPVEEWTVRTPSPVRSFRDGIATPPLERRELGISEARVMSVISSFWKRSVSKTQTTRKAEMDEEVRSVS</sequence>
<dbReference type="OrthoDB" id="436496at2759"/>
<feature type="compositionally biased region" description="Polar residues" evidence="1">
    <location>
        <begin position="225"/>
        <end position="253"/>
    </location>
</feature>
<feature type="compositionally biased region" description="Basic and acidic residues" evidence="1">
    <location>
        <begin position="429"/>
        <end position="441"/>
    </location>
</feature>
<name>A0A9W8Z6G6_9PLEO</name>
<evidence type="ECO:0000313" key="3">
    <source>
        <dbReference type="EMBL" id="KAJ4400139.1"/>
    </source>
</evidence>
<dbReference type="Pfam" id="PF25534">
    <property type="entry name" value="DUF7918"/>
    <property type="match status" value="1"/>
</dbReference>
<feature type="domain" description="DUF7918" evidence="2">
    <location>
        <begin position="41"/>
        <end position="209"/>
    </location>
</feature>